<comment type="caution">
    <text evidence="1">The sequence shown here is derived from an EMBL/GenBank/DDBJ whole genome shotgun (WGS) entry which is preliminary data.</text>
</comment>
<gene>
    <name evidence="1" type="ORF">Patl1_32349</name>
</gene>
<dbReference type="EMBL" id="CM047905">
    <property type="protein sequence ID" value="KAJ0088071.1"/>
    <property type="molecule type" value="Genomic_DNA"/>
</dbReference>
<sequence>MSTLVMEFYANFHECQNGKVYVRGVQVPCDANVINVYYGLENVENVENDEYVDFLHNGDYDEAIQRIIKLKILGRLLRMGEKSFLGTSLNTDTHIWKYFACSRMILITHYSSIYSNKAVLLYSI</sequence>
<keyword evidence="2" id="KW-1185">Reference proteome</keyword>
<proteinExistence type="predicted"/>
<reference evidence="2" key="1">
    <citation type="journal article" date="2023" name="G3 (Bethesda)">
        <title>Genome assembly and association tests identify interacting loci associated with vigor, precocity, and sex in interspecific pistachio rootstocks.</title>
        <authorList>
            <person name="Palmer W."/>
            <person name="Jacygrad E."/>
            <person name="Sagayaradj S."/>
            <person name="Cavanaugh K."/>
            <person name="Han R."/>
            <person name="Bertier L."/>
            <person name="Beede B."/>
            <person name="Kafkas S."/>
            <person name="Golino D."/>
            <person name="Preece J."/>
            <person name="Michelmore R."/>
        </authorList>
    </citation>
    <scope>NUCLEOTIDE SEQUENCE [LARGE SCALE GENOMIC DNA]</scope>
</reference>
<protein>
    <submittedName>
        <fullName evidence="1">Uncharacterized protein</fullName>
    </submittedName>
</protein>
<name>A0ACC1AMZ8_9ROSI</name>
<accession>A0ACC1AMZ8</accession>
<organism evidence="1 2">
    <name type="scientific">Pistacia atlantica</name>
    <dbReference type="NCBI Taxonomy" id="434234"/>
    <lineage>
        <taxon>Eukaryota</taxon>
        <taxon>Viridiplantae</taxon>
        <taxon>Streptophyta</taxon>
        <taxon>Embryophyta</taxon>
        <taxon>Tracheophyta</taxon>
        <taxon>Spermatophyta</taxon>
        <taxon>Magnoliopsida</taxon>
        <taxon>eudicotyledons</taxon>
        <taxon>Gunneridae</taxon>
        <taxon>Pentapetalae</taxon>
        <taxon>rosids</taxon>
        <taxon>malvids</taxon>
        <taxon>Sapindales</taxon>
        <taxon>Anacardiaceae</taxon>
        <taxon>Pistacia</taxon>
    </lineage>
</organism>
<dbReference type="Proteomes" id="UP001164250">
    <property type="component" value="Chromosome 9"/>
</dbReference>
<evidence type="ECO:0000313" key="2">
    <source>
        <dbReference type="Proteomes" id="UP001164250"/>
    </source>
</evidence>
<evidence type="ECO:0000313" key="1">
    <source>
        <dbReference type="EMBL" id="KAJ0088071.1"/>
    </source>
</evidence>